<evidence type="ECO:0000313" key="2">
    <source>
        <dbReference type="EMBL" id="RPA92301.1"/>
    </source>
</evidence>
<keyword evidence="3" id="KW-1185">Reference proteome</keyword>
<gene>
    <name evidence="2" type="ORF">L873DRAFT_199843</name>
</gene>
<evidence type="ECO:0000256" key="1">
    <source>
        <dbReference type="SAM" id="MobiDB-lite"/>
    </source>
</evidence>
<proteinExistence type="predicted"/>
<feature type="region of interest" description="Disordered" evidence="1">
    <location>
        <begin position="46"/>
        <end position="65"/>
    </location>
</feature>
<accession>A0A3N4J6P6</accession>
<dbReference type="AlphaFoldDB" id="A0A3N4J6P6"/>
<protein>
    <submittedName>
        <fullName evidence="2">Uncharacterized protein</fullName>
    </submittedName>
</protein>
<dbReference type="EMBL" id="ML120476">
    <property type="protein sequence ID" value="RPA92301.1"/>
    <property type="molecule type" value="Genomic_DNA"/>
</dbReference>
<dbReference type="Proteomes" id="UP000276215">
    <property type="component" value="Unassembled WGS sequence"/>
</dbReference>
<feature type="compositionally biased region" description="Basic and acidic residues" evidence="1">
    <location>
        <begin position="47"/>
        <end position="58"/>
    </location>
</feature>
<reference evidence="2 3" key="1">
    <citation type="journal article" date="2018" name="Nat. Ecol. Evol.">
        <title>Pezizomycetes genomes reveal the molecular basis of ectomycorrhizal truffle lifestyle.</title>
        <authorList>
            <person name="Murat C."/>
            <person name="Payen T."/>
            <person name="Noel B."/>
            <person name="Kuo A."/>
            <person name="Morin E."/>
            <person name="Chen J."/>
            <person name="Kohler A."/>
            <person name="Krizsan K."/>
            <person name="Balestrini R."/>
            <person name="Da Silva C."/>
            <person name="Montanini B."/>
            <person name="Hainaut M."/>
            <person name="Levati E."/>
            <person name="Barry K.W."/>
            <person name="Belfiori B."/>
            <person name="Cichocki N."/>
            <person name="Clum A."/>
            <person name="Dockter R.B."/>
            <person name="Fauchery L."/>
            <person name="Guy J."/>
            <person name="Iotti M."/>
            <person name="Le Tacon F."/>
            <person name="Lindquist E.A."/>
            <person name="Lipzen A."/>
            <person name="Malagnac F."/>
            <person name="Mello A."/>
            <person name="Molinier V."/>
            <person name="Miyauchi S."/>
            <person name="Poulain J."/>
            <person name="Riccioni C."/>
            <person name="Rubini A."/>
            <person name="Sitrit Y."/>
            <person name="Splivallo R."/>
            <person name="Traeger S."/>
            <person name="Wang M."/>
            <person name="Zifcakova L."/>
            <person name="Wipf D."/>
            <person name="Zambonelli A."/>
            <person name="Paolocci F."/>
            <person name="Nowrousian M."/>
            <person name="Ottonello S."/>
            <person name="Baldrian P."/>
            <person name="Spatafora J.W."/>
            <person name="Henrissat B."/>
            <person name="Nagy L.G."/>
            <person name="Aury J.M."/>
            <person name="Wincker P."/>
            <person name="Grigoriev I.V."/>
            <person name="Bonfante P."/>
            <person name="Martin F.M."/>
        </authorList>
    </citation>
    <scope>NUCLEOTIDE SEQUENCE [LARGE SCALE GENOMIC DNA]</scope>
    <source>
        <strain evidence="2 3">120613-1</strain>
    </source>
</reference>
<evidence type="ECO:0000313" key="3">
    <source>
        <dbReference type="Proteomes" id="UP000276215"/>
    </source>
</evidence>
<sequence length="107" mass="12408">MYISEEFNTYDTILLLKTVNTRRKGKRRKEKKTSCLTVKRSAIDSVYTRERNEKHSKAENTPTNRSIKNEKVLIIHDGCHKTHSGALRGGYPIHIVVSNHIWESFVP</sequence>
<name>A0A3N4J6P6_9PEZI</name>
<organism evidence="2 3">
    <name type="scientific">Choiromyces venosus 120613-1</name>
    <dbReference type="NCBI Taxonomy" id="1336337"/>
    <lineage>
        <taxon>Eukaryota</taxon>
        <taxon>Fungi</taxon>
        <taxon>Dikarya</taxon>
        <taxon>Ascomycota</taxon>
        <taxon>Pezizomycotina</taxon>
        <taxon>Pezizomycetes</taxon>
        <taxon>Pezizales</taxon>
        <taxon>Tuberaceae</taxon>
        <taxon>Choiromyces</taxon>
    </lineage>
</organism>